<protein>
    <submittedName>
        <fullName evidence="5">FMN reductase</fullName>
        <ecNumber evidence="5">1.5.1.38</ecNumber>
    </submittedName>
</protein>
<dbReference type="SUPFAM" id="SSF52218">
    <property type="entry name" value="Flavoproteins"/>
    <property type="match status" value="1"/>
</dbReference>
<dbReference type="InterPro" id="IPR029039">
    <property type="entry name" value="Flavoprotein-like_sf"/>
</dbReference>
<dbReference type="InterPro" id="IPR051814">
    <property type="entry name" value="NAD(P)H-dep_FMN_reductase"/>
</dbReference>
<feature type="domain" description="NADPH-dependent FMN reductase-like" evidence="4">
    <location>
        <begin position="1"/>
        <end position="156"/>
    </location>
</feature>
<keyword evidence="6" id="KW-1185">Reference proteome</keyword>
<dbReference type="InterPro" id="IPR005025">
    <property type="entry name" value="FMN_Rdtase-like_dom"/>
</dbReference>
<dbReference type="AlphaFoldDB" id="A0A7W8AD19"/>
<evidence type="ECO:0000313" key="6">
    <source>
        <dbReference type="Proteomes" id="UP000568380"/>
    </source>
</evidence>
<proteinExistence type="predicted"/>
<name>A0A7W8AD19_9ACTN</name>
<organism evidence="5 6">
    <name type="scientific">Nonomuraea endophytica</name>
    <dbReference type="NCBI Taxonomy" id="714136"/>
    <lineage>
        <taxon>Bacteria</taxon>
        <taxon>Bacillati</taxon>
        <taxon>Actinomycetota</taxon>
        <taxon>Actinomycetes</taxon>
        <taxon>Streptosporangiales</taxon>
        <taxon>Streptosporangiaceae</taxon>
        <taxon>Nonomuraea</taxon>
    </lineage>
</organism>
<evidence type="ECO:0000256" key="3">
    <source>
        <dbReference type="ARBA" id="ARBA00023002"/>
    </source>
</evidence>
<dbReference type="EMBL" id="JACHIN010000017">
    <property type="protein sequence ID" value="MBB5083449.1"/>
    <property type="molecule type" value="Genomic_DNA"/>
</dbReference>
<keyword evidence="3 5" id="KW-0560">Oxidoreductase</keyword>
<accession>A0A7W8AD19</accession>
<reference evidence="5 6" key="1">
    <citation type="submission" date="2020-08" db="EMBL/GenBank/DDBJ databases">
        <title>Genomic Encyclopedia of Type Strains, Phase IV (KMG-IV): sequencing the most valuable type-strain genomes for metagenomic binning, comparative biology and taxonomic classification.</title>
        <authorList>
            <person name="Goeker M."/>
        </authorList>
    </citation>
    <scope>NUCLEOTIDE SEQUENCE [LARGE SCALE GENOMIC DNA]</scope>
    <source>
        <strain evidence="5 6">DSM 45385</strain>
    </source>
</reference>
<dbReference type="RefSeq" id="WP_184972557.1">
    <property type="nucleotide sequence ID" value="NZ_JACHIN010000017.1"/>
</dbReference>
<comment type="caution">
    <text evidence="5">The sequence shown here is derived from an EMBL/GenBank/DDBJ whole genome shotgun (WGS) entry which is preliminary data.</text>
</comment>
<dbReference type="Pfam" id="PF03358">
    <property type="entry name" value="FMN_red"/>
    <property type="match status" value="1"/>
</dbReference>
<dbReference type="Proteomes" id="UP000568380">
    <property type="component" value="Unassembled WGS sequence"/>
</dbReference>
<sequence length="189" mass="19442">MSIVTVVGNPRTGSRTYGAAVAVADAIADRLGGHLGFTGDGAHALGLGGAAVEHQAEVVDLSALAPVILDPGPHAALEVALELVASASVVVFASPTYKATYTGLLKAFVDRFPPDALAGKTALPVLVMGDPRHALAVETHFRPLLVELGAHVPTPGLALLESELPGEDAIARWADRVGPQIVTREEALR</sequence>
<gene>
    <name evidence="5" type="ORF">HNR40_008953</name>
</gene>
<keyword evidence="1" id="KW-0285">Flavoprotein</keyword>
<evidence type="ECO:0000256" key="2">
    <source>
        <dbReference type="ARBA" id="ARBA00022643"/>
    </source>
</evidence>
<dbReference type="Gene3D" id="3.40.50.360">
    <property type="match status" value="1"/>
</dbReference>
<evidence type="ECO:0000313" key="5">
    <source>
        <dbReference type="EMBL" id="MBB5083449.1"/>
    </source>
</evidence>
<evidence type="ECO:0000256" key="1">
    <source>
        <dbReference type="ARBA" id="ARBA00022630"/>
    </source>
</evidence>
<dbReference type="EC" id="1.5.1.38" evidence="5"/>
<keyword evidence="2" id="KW-0288">FMN</keyword>
<dbReference type="GO" id="GO:0052873">
    <property type="term" value="F:FMN reductase (NADPH) activity"/>
    <property type="evidence" value="ECO:0007669"/>
    <property type="project" value="UniProtKB-EC"/>
</dbReference>
<dbReference type="PANTHER" id="PTHR43408:SF2">
    <property type="entry name" value="FMN REDUCTASE (NADPH)"/>
    <property type="match status" value="1"/>
</dbReference>
<evidence type="ECO:0000259" key="4">
    <source>
        <dbReference type="Pfam" id="PF03358"/>
    </source>
</evidence>
<dbReference type="PANTHER" id="PTHR43408">
    <property type="entry name" value="FMN REDUCTASE (NADPH)"/>
    <property type="match status" value="1"/>
</dbReference>